<feature type="domain" description="HDOD" evidence="1">
    <location>
        <begin position="22"/>
        <end position="212"/>
    </location>
</feature>
<dbReference type="Gene3D" id="1.10.3210.10">
    <property type="entry name" value="Hypothetical protein af1432"/>
    <property type="match status" value="1"/>
</dbReference>
<reference evidence="2 3" key="1">
    <citation type="journal article" date="2013" name="Antonie Van Leeuwenhoek">
        <title>Echinimonas agarilytica gen. nov., sp. nov., a new gammaproteobacterium isolated from the sea urchin Strongylocentrotus intermedius.</title>
        <authorList>
            <person name="Nedashkovskaya O.I."/>
            <person name="Stenkova A.M."/>
            <person name="Zhukova N.V."/>
            <person name="Van Trappen S."/>
            <person name="Lee J.S."/>
            <person name="Kim S.B."/>
        </authorList>
    </citation>
    <scope>NUCLEOTIDE SEQUENCE [LARGE SCALE GENOMIC DNA]</scope>
    <source>
        <strain evidence="2 3">KMM 6351</strain>
    </source>
</reference>
<sequence length="279" mass="30212">MSLENALILTFKDKLARDVLVIPSLPEVAMSVCDAVESDEMSLRDIGELISRDAGMAARMIKLSNSALFGAQVKAITIQDAANRIGLKAIRTIALAMAMEQLYVSQNEVVFELLENNWKRAMQVACSASALLSLNRSASHIDMEVITLAGVVHNIGVLPVLFEMERLPKVSSDVDLMVKVAHSLKAEIGMRLLEKWDFDPSILCAVKELTVGVPPKSGPLNVADFICAAAIATGAVTFPGRDQASVLAAYIERGVLADESVLSSPEYLNLYRDMMNSMS</sequence>
<dbReference type="PROSITE" id="PS51833">
    <property type="entry name" value="HDOD"/>
    <property type="match status" value="1"/>
</dbReference>
<dbReference type="EMBL" id="JAMQGP010000003">
    <property type="protein sequence ID" value="MCM2679904.1"/>
    <property type="molecule type" value="Genomic_DNA"/>
</dbReference>
<gene>
    <name evidence="2" type="ORF">NAF29_09525</name>
</gene>
<evidence type="ECO:0000313" key="3">
    <source>
        <dbReference type="Proteomes" id="UP001165393"/>
    </source>
</evidence>
<dbReference type="Proteomes" id="UP001165393">
    <property type="component" value="Unassembled WGS sequence"/>
</dbReference>
<name>A0AA41W7T1_9GAMM</name>
<dbReference type="AlphaFoldDB" id="A0AA41W7T1"/>
<dbReference type="RefSeq" id="WP_251261315.1">
    <property type="nucleotide sequence ID" value="NZ_JAMQGP010000003.1"/>
</dbReference>
<protein>
    <submittedName>
        <fullName evidence="2">HDOD domain-containing protein</fullName>
    </submittedName>
</protein>
<proteinExistence type="predicted"/>
<comment type="caution">
    <text evidence="2">The sequence shown here is derived from an EMBL/GenBank/DDBJ whole genome shotgun (WGS) entry which is preliminary data.</text>
</comment>
<accession>A0AA41W7T1</accession>
<keyword evidence="3" id="KW-1185">Reference proteome</keyword>
<dbReference type="PANTHER" id="PTHR33525">
    <property type="match status" value="1"/>
</dbReference>
<dbReference type="InterPro" id="IPR052340">
    <property type="entry name" value="RNase_Y/CdgJ"/>
</dbReference>
<dbReference type="InterPro" id="IPR013976">
    <property type="entry name" value="HDOD"/>
</dbReference>
<evidence type="ECO:0000313" key="2">
    <source>
        <dbReference type="EMBL" id="MCM2679904.1"/>
    </source>
</evidence>
<organism evidence="2 3">
    <name type="scientific">Echinimonas agarilytica</name>
    <dbReference type="NCBI Taxonomy" id="1215918"/>
    <lineage>
        <taxon>Bacteria</taxon>
        <taxon>Pseudomonadati</taxon>
        <taxon>Pseudomonadota</taxon>
        <taxon>Gammaproteobacteria</taxon>
        <taxon>Alteromonadales</taxon>
        <taxon>Echinimonadaceae</taxon>
        <taxon>Echinimonas</taxon>
    </lineage>
</organism>
<dbReference type="SUPFAM" id="SSF109604">
    <property type="entry name" value="HD-domain/PDEase-like"/>
    <property type="match status" value="1"/>
</dbReference>
<evidence type="ECO:0000259" key="1">
    <source>
        <dbReference type="PROSITE" id="PS51833"/>
    </source>
</evidence>
<dbReference type="PANTHER" id="PTHR33525:SF3">
    <property type="entry name" value="RIBONUCLEASE Y"/>
    <property type="match status" value="1"/>
</dbReference>
<dbReference type="Pfam" id="PF08668">
    <property type="entry name" value="HDOD"/>
    <property type="match status" value="1"/>
</dbReference>